<protein>
    <submittedName>
        <fullName evidence="2">BON domain-containing protein</fullName>
    </submittedName>
</protein>
<dbReference type="Pfam" id="PF04972">
    <property type="entry name" value="BON"/>
    <property type="match status" value="3"/>
</dbReference>
<dbReference type="Gene3D" id="3.30.1340.30">
    <property type="match status" value="3"/>
</dbReference>
<gene>
    <name evidence="2" type="ORF">GQE99_02405</name>
</gene>
<keyword evidence="3" id="KW-1185">Reference proteome</keyword>
<dbReference type="PROSITE" id="PS50914">
    <property type="entry name" value="BON"/>
    <property type="match status" value="3"/>
</dbReference>
<comment type="caution">
    <text evidence="2">The sequence shown here is derived from an EMBL/GenBank/DDBJ whole genome shotgun (WGS) entry which is preliminary data.</text>
</comment>
<dbReference type="SMART" id="SM00749">
    <property type="entry name" value="BON"/>
    <property type="match status" value="3"/>
</dbReference>
<evidence type="ECO:0000259" key="1">
    <source>
        <dbReference type="PROSITE" id="PS50914"/>
    </source>
</evidence>
<feature type="domain" description="BON" evidence="1">
    <location>
        <begin position="77"/>
        <end position="145"/>
    </location>
</feature>
<dbReference type="Proteomes" id="UP000467322">
    <property type="component" value="Unassembled WGS sequence"/>
</dbReference>
<feature type="domain" description="BON" evidence="1">
    <location>
        <begin position="2"/>
        <end position="70"/>
    </location>
</feature>
<organism evidence="2 3">
    <name type="scientific">Maritimibacter harenae</name>
    <dbReference type="NCBI Taxonomy" id="2606218"/>
    <lineage>
        <taxon>Bacteria</taxon>
        <taxon>Pseudomonadati</taxon>
        <taxon>Pseudomonadota</taxon>
        <taxon>Alphaproteobacteria</taxon>
        <taxon>Rhodobacterales</taxon>
        <taxon>Roseobacteraceae</taxon>
        <taxon>Maritimibacter</taxon>
    </lineage>
</organism>
<proteinExistence type="predicted"/>
<dbReference type="InterPro" id="IPR007055">
    <property type="entry name" value="BON_dom"/>
</dbReference>
<evidence type="ECO:0000313" key="3">
    <source>
        <dbReference type="Proteomes" id="UP000467322"/>
    </source>
</evidence>
<dbReference type="InterPro" id="IPR014004">
    <property type="entry name" value="Transpt-assoc_nodulatn_dom_bac"/>
</dbReference>
<sequence length="216" mass="23554">MTDIDLRQDVIDELEYEPSLDAADIGVAVENGTVTLTGYVRSYAEKRTAEATVKRVKGVRAIAQEIEVRPAGTHLTADDEIGKRATRSLDWNSSVPDETVQVKVEKGWVTLTGKVKWHFQRTAAEKAVQGLAGVRGITNLVEIVPAISVTDVRQRIENALKRDAELEAKRISVAVKDSKVTLTGRVHSWAERNAAERAAWAAPGVTTVEDQISIGA</sequence>
<dbReference type="PANTHER" id="PTHR34606:SF15">
    <property type="entry name" value="BON DOMAIN-CONTAINING PROTEIN"/>
    <property type="match status" value="1"/>
</dbReference>
<dbReference type="InterPro" id="IPR051686">
    <property type="entry name" value="Lipoprotein_DolP"/>
</dbReference>
<dbReference type="RefSeq" id="WP_161349985.1">
    <property type="nucleotide sequence ID" value="NZ_WTUX01000005.1"/>
</dbReference>
<dbReference type="AlphaFoldDB" id="A0A845M2A3"/>
<dbReference type="PANTHER" id="PTHR34606">
    <property type="entry name" value="BON DOMAIN-CONTAINING PROTEIN"/>
    <property type="match status" value="1"/>
</dbReference>
<name>A0A845M2A3_9RHOB</name>
<accession>A0A845M2A3</accession>
<reference evidence="2 3" key="1">
    <citation type="submission" date="2019-12" db="EMBL/GenBank/DDBJ databases">
        <title>Maritimibacter sp. nov. sp. isolated from sea sand.</title>
        <authorList>
            <person name="Kim J."/>
            <person name="Jeong S.E."/>
            <person name="Jung H.S."/>
            <person name="Jeon C.O."/>
        </authorList>
    </citation>
    <scope>NUCLEOTIDE SEQUENCE [LARGE SCALE GENOMIC DNA]</scope>
    <source>
        <strain evidence="2 3">DP07</strain>
    </source>
</reference>
<feature type="domain" description="BON" evidence="1">
    <location>
        <begin position="148"/>
        <end position="216"/>
    </location>
</feature>
<dbReference type="EMBL" id="WTUX01000005">
    <property type="protein sequence ID" value="MZR11867.1"/>
    <property type="molecule type" value="Genomic_DNA"/>
</dbReference>
<evidence type="ECO:0000313" key="2">
    <source>
        <dbReference type="EMBL" id="MZR11867.1"/>
    </source>
</evidence>